<dbReference type="GO" id="GO:0044874">
    <property type="term" value="P:lipoprotein localization to outer membrane"/>
    <property type="evidence" value="ECO:0007669"/>
    <property type="project" value="TreeGrafter"/>
</dbReference>
<comment type="caution">
    <text evidence="9">The sequence shown here is derived from an EMBL/GenBank/DDBJ whole genome shotgun (WGS) entry which is preliminary data.</text>
</comment>
<dbReference type="PANTHER" id="PTHR30489:SF0">
    <property type="entry name" value="LIPOPROTEIN-RELEASING SYSTEM TRANSMEMBRANE PROTEIN LOLE"/>
    <property type="match status" value="1"/>
</dbReference>
<keyword evidence="6 7" id="KW-0472">Membrane</keyword>
<evidence type="ECO:0000256" key="6">
    <source>
        <dbReference type="ARBA" id="ARBA00023136"/>
    </source>
</evidence>
<dbReference type="Proteomes" id="UP000176714">
    <property type="component" value="Unassembled WGS sequence"/>
</dbReference>
<evidence type="ECO:0000256" key="5">
    <source>
        <dbReference type="ARBA" id="ARBA00022989"/>
    </source>
</evidence>
<dbReference type="EMBL" id="MFMD01000024">
    <property type="protein sequence ID" value="OGG76396.1"/>
    <property type="molecule type" value="Genomic_DNA"/>
</dbReference>
<keyword evidence="3" id="KW-1003">Cell membrane</keyword>
<dbReference type="STRING" id="1798516.A2950_00315"/>
<comment type="subcellular location">
    <subcellularLocation>
        <location evidence="1">Cell membrane</location>
        <topology evidence="1">Multi-pass membrane protein</topology>
    </subcellularLocation>
</comment>
<feature type="transmembrane region" description="Helical" evidence="7">
    <location>
        <begin position="28"/>
        <end position="54"/>
    </location>
</feature>
<protein>
    <recommendedName>
        <fullName evidence="8">ABC3 transporter permease C-terminal domain-containing protein</fullName>
    </recommendedName>
</protein>
<keyword evidence="4 7" id="KW-0812">Transmembrane</keyword>
<reference evidence="9 10" key="1">
    <citation type="journal article" date="2016" name="Nat. Commun.">
        <title>Thousands of microbial genomes shed light on interconnected biogeochemical processes in an aquifer system.</title>
        <authorList>
            <person name="Anantharaman K."/>
            <person name="Brown C.T."/>
            <person name="Hug L.A."/>
            <person name="Sharon I."/>
            <person name="Castelle C.J."/>
            <person name="Probst A.J."/>
            <person name="Thomas B.C."/>
            <person name="Singh A."/>
            <person name="Wilkins M.J."/>
            <person name="Karaoz U."/>
            <person name="Brodie E.L."/>
            <person name="Williams K.H."/>
            <person name="Hubbard S.S."/>
            <person name="Banfield J.F."/>
        </authorList>
    </citation>
    <scope>NUCLEOTIDE SEQUENCE [LARGE SCALE GENOMIC DNA]</scope>
</reference>
<dbReference type="Pfam" id="PF02687">
    <property type="entry name" value="FtsX"/>
    <property type="match status" value="1"/>
</dbReference>
<feature type="transmembrane region" description="Helical" evidence="7">
    <location>
        <begin position="291"/>
        <end position="313"/>
    </location>
</feature>
<dbReference type="InterPro" id="IPR051447">
    <property type="entry name" value="Lipoprotein-release_system"/>
</dbReference>
<evidence type="ECO:0000259" key="8">
    <source>
        <dbReference type="Pfam" id="PF02687"/>
    </source>
</evidence>
<name>A0A1F6ERY6_9BACT</name>
<feature type="transmembrane region" description="Helical" evidence="7">
    <location>
        <begin position="375"/>
        <end position="401"/>
    </location>
</feature>
<dbReference type="PANTHER" id="PTHR30489">
    <property type="entry name" value="LIPOPROTEIN-RELEASING SYSTEM TRANSMEMBRANE PROTEIN LOLE"/>
    <property type="match status" value="1"/>
</dbReference>
<dbReference type="AlphaFoldDB" id="A0A1F6ERY6"/>
<evidence type="ECO:0000313" key="10">
    <source>
        <dbReference type="Proteomes" id="UP000176714"/>
    </source>
</evidence>
<evidence type="ECO:0000256" key="3">
    <source>
        <dbReference type="ARBA" id="ARBA00022475"/>
    </source>
</evidence>
<evidence type="ECO:0000256" key="2">
    <source>
        <dbReference type="ARBA" id="ARBA00005236"/>
    </source>
</evidence>
<feature type="domain" description="ABC3 transporter permease C-terminal" evidence="8">
    <location>
        <begin position="291"/>
        <end position="410"/>
    </location>
</feature>
<dbReference type="InterPro" id="IPR003838">
    <property type="entry name" value="ABC3_permease_C"/>
</dbReference>
<accession>A0A1F6ERY6</accession>
<evidence type="ECO:0000256" key="7">
    <source>
        <dbReference type="SAM" id="Phobius"/>
    </source>
</evidence>
<keyword evidence="5 7" id="KW-1133">Transmembrane helix</keyword>
<proteinExistence type="inferred from homology"/>
<sequence length="419" mass="45438">MLSLTNIRVGFYLALRQLRGANRWATSLIIFVMLLTFLNLVVVTGLLVGIVAGISNQFRVQETGDVVISSLDTKDYIENSPQILSFLKTLPQPKVTSARYIVTGTIEANYFERTDLNEKPNKTGATIVGIDPVTENTFSGLPRYLGEGTYLSSSDYDSVLLGPQFVERYSFGEQPGLTPLRNVYPGTKIRLTINGHTREVIVKGILDVPANSPLAAHVFMPANEVRQLMGRTDYAVNEIAILLNPGVDPAEFRDFLKRSGLAESAKVRTFEDAIPNGVAEVQNTFAMIGNAIGSIGLAVAAITIFIVIFINAITRRKFIGILKGIGISGSAIEISYIFQSLFYAAIGSALGMGILYGFLVPYVSAHPIVLPISNAIIVAPVAGTVVRILLLVLTTVVAGYLPSRMIVRRNTLDSILGRN</sequence>
<evidence type="ECO:0000256" key="1">
    <source>
        <dbReference type="ARBA" id="ARBA00004651"/>
    </source>
</evidence>
<comment type="similarity">
    <text evidence="2">Belongs to the ABC-4 integral membrane protein family. LolC/E subfamily.</text>
</comment>
<gene>
    <name evidence="9" type="ORF">A2950_00315</name>
</gene>
<evidence type="ECO:0000313" key="9">
    <source>
        <dbReference type="EMBL" id="OGG76396.1"/>
    </source>
</evidence>
<organism evidence="9 10">
    <name type="scientific">Candidatus Kaiserbacteria bacterium RIFCSPLOWO2_01_FULL_55_19</name>
    <dbReference type="NCBI Taxonomy" id="1798516"/>
    <lineage>
        <taxon>Bacteria</taxon>
        <taxon>Candidatus Kaiseribacteriota</taxon>
    </lineage>
</organism>
<evidence type="ECO:0000256" key="4">
    <source>
        <dbReference type="ARBA" id="ARBA00022692"/>
    </source>
</evidence>
<dbReference type="GO" id="GO:0098797">
    <property type="term" value="C:plasma membrane protein complex"/>
    <property type="evidence" value="ECO:0007669"/>
    <property type="project" value="TreeGrafter"/>
</dbReference>
<feature type="transmembrane region" description="Helical" evidence="7">
    <location>
        <begin position="341"/>
        <end position="363"/>
    </location>
</feature>